<gene>
    <name evidence="2" type="ORF">DKW60_18755</name>
</gene>
<name>A0A317C3Q5_9GAMM</name>
<evidence type="ECO:0000313" key="2">
    <source>
        <dbReference type="EMBL" id="PWQ92909.1"/>
    </source>
</evidence>
<protein>
    <recommendedName>
        <fullName evidence="4">DUF3316 domain-containing protein</fullName>
    </recommendedName>
</protein>
<dbReference type="Pfam" id="PF11777">
    <property type="entry name" value="DUF3316"/>
    <property type="match status" value="1"/>
</dbReference>
<dbReference type="AlphaFoldDB" id="A0A317C3Q5"/>
<sequence length="129" mass="13548">MKVKTMKTVQSIVIAASIILVSANAVAGTIQSGGGFDRVVNNTIVLSAAPTKQAAYQLGLNKLAQLNASSPQQLGLMLNVISSNAEGNTLHLKDGGYITVQERMSTGGNTTYVSSVNVGLHYLERNDNN</sequence>
<organism evidence="2 3">
    <name type="scientific">Leucothrix pacifica</name>
    <dbReference type="NCBI Taxonomy" id="1247513"/>
    <lineage>
        <taxon>Bacteria</taxon>
        <taxon>Pseudomonadati</taxon>
        <taxon>Pseudomonadota</taxon>
        <taxon>Gammaproteobacteria</taxon>
        <taxon>Thiotrichales</taxon>
        <taxon>Thiotrichaceae</taxon>
        <taxon>Leucothrix</taxon>
    </lineage>
</organism>
<keyword evidence="1" id="KW-0732">Signal</keyword>
<dbReference type="PIRSF" id="PIRSF028299">
    <property type="entry name" value="UCP028299"/>
    <property type="match status" value="1"/>
</dbReference>
<dbReference type="EMBL" id="QGKM01000073">
    <property type="protein sequence ID" value="PWQ92909.1"/>
    <property type="molecule type" value="Genomic_DNA"/>
</dbReference>
<dbReference type="Proteomes" id="UP000245539">
    <property type="component" value="Unassembled WGS sequence"/>
</dbReference>
<evidence type="ECO:0008006" key="4">
    <source>
        <dbReference type="Google" id="ProtNLM"/>
    </source>
</evidence>
<accession>A0A317C3Q5</accession>
<dbReference type="OrthoDB" id="5904223at2"/>
<dbReference type="InterPro" id="IPR016879">
    <property type="entry name" value="UCP028299"/>
</dbReference>
<feature type="chain" id="PRO_5016303446" description="DUF3316 domain-containing protein" evidence="1">
    <location>
        <begin position="28"/>
        <end position="129"/>
    </location>
</feature>
<evidence type="ECO:0000313" key="3">
    <source>
        <dbReference type="Proteomes" id="UP000245539"/>
    </source>
</evidence>
<proteinExistence type="predicted"/>
<reference evidence="2 3" key="1">
    <citation type="submission" date="2018-05" db="EMBL/GenBank/DDBJ databases">
        <title>Leucothrix arctica sp. nov., isolated from Arctic seawater.</title>
        <authorList>
            <person name="Choi A."/>
            <person name="Baek K."/>
        </authorList>
    </citation>
    <scope>NUCLEOTIDE SEQUENCE [LARGE SCALE GENOMIC DNA]</scope>
    <source>
        <strain evidence="2 3">JCM 18388</strain>
    </source>
</reference>
<comment type="caution">
    <text evidence="2">The sequence shown here is derived from an EMBL/GenBank/DDBJ whole genome shotgun (WGS) entry which is preliminary data.</text>
</comment>
<evidence type="ECO:0000256" key="1">
    <source>
        <dbReference type="SAM" id="SignalP"/>
    </source>
</evidence>
<keyword evidence="3" id="KW-1185">Reference proteome</keyword>
<feature type="signal peptide" evidence="1">
    <location>
        <begin position="1"/>
        <end position="27"/>
    </location>
</feature>